<accession>A0AAW1SX57</accession>
<sequence>MLIDFQTLSSPALSNPELTFSPQFVAISRLNDLDLRATLQTELESLMYCYMFAATKDLLHWKHADAIPDSYNAKAAATGTYAVFREKCQGNAVHDLASSQPLGGFVYGAAAGFIWEA</sequence>
<gene>
    <name evidence="1" type="ORF">WJX84_002628</name>
</gene>
<proteinExistence type="predicted"/>
<dbReference type="AlphaFoldDB" id="A0AAW1SX57"/>
<organism evidence="1 2">
    <name type="scientific">Apatococcus fuscideae</name>
    <dbReference type="NCBI Taxonomy" id="2026836"/>
    <lineage>
        <taxon>Eukaryota</taxon>
        <taxon>Viridiplantae</taxon>
        <taxon>Chlorophyta</taxon>
        <taxon>core chlorophytes</taxon>
        <taxon>Trebouxiophyceae</taxon>
        <taxon>Chlorellales</taxon>
        <taxon>Chlorellaceae</taxon>
        <taxon>Apatococcus</taxon>
    </lineage>
</organism>
<keyword evidence="2" id="KW-1185">Reference proteome</keyword>
<evidence type="ECO:0000313" key="2">
    <source>
        <dbReference type="Proteomes" id="UP001485043"/>
    </source>
</evidence>
<name>A0AAW1SX57_9CHLO</name>
<comment type="caution">
    <text evidence="1">The sequence shown here is derived from an EMBL/GenBank/DDBJ whole genome shotgun (WGS) entry which is preliminary data.</text>
</comment>
<dbReference type="EMBL" id="JALJOV010000842">
    <property type="protein sequence ID" value="KAK9860405.1"/>
    <property type="molecule type" value="Genomic_DNA"/>
</dbReference>
<protein>
    <submittedName>
        <fullName evidence="1">Uncharacterized protein</fullName>
    </submittedName>
</protein>
<dbReference type="Proteomes" id="UP001485043">
    <property type="component" value="Unassembled WGS sequence"/>
</dbReference>
<reference evidence="1 2" key="1">
    <citation type="journal article" date="2024" name="Nat. Commun.">
        <title>Phylogenomics reveals the evolutionary origins of lichenization in chlorophyte algae.</title>
        <authorList>
            <person name="Puginier C."/>
            <person name="Libourel C."/>
            <person name="Otte J."/>
            <person name="Skaloud P."/>
            <person name="Haon M."/>
            <person name="Grisel S."/>
            <person name="Petersen M."/>
            <person name="Berrin J.G."/>
            <person name="Delaux P.M."/>
            <person name="Dal Grande F."/>
            <person name="Keller J."/>
        </authorList>
    </citation>
    <scope>NUCLEOTIDE SEQUENCE [LARGE SCALE GENOMIC DNA]</scope>
    <source>
        <strain evidence="1 2">SAG 2523</strain>
    </source>
</reference>
<evidence type="ECO:0000313" key="1">
    <source>
        <dbReference type="EMBL" id="KAK9860405.1"/>
    </source>
</evidence>